<evidence type="ECO:0000259" key="9">
    <source>
        <dbReference type="PROSITE" id="PS51485"/>
    </source>
</evidence>
<name>G7KLP5_MEDTR</name>
<feature type="signal peptide" evidence="8">
    <location>
        <begin position="1"/>
        <end position="25"/>
    </location>
</feature>
<dbReference type="CDD" id="cd04216">
    <property type="entry name" value="Phytocyanin"/>
    <property type="match status" value="1"/>
</dbReference>
<keyword evidence="7" id="KW-1133">Transmembrane helix</keyword>
<dbReference type="Gene3D" id="2.60.40.420">
    <property type="entry name" value="Cupredoxins - blue copper proteins"/>
    <property type="match status" value="1"/>
</dbReference>
<evidence type="ECO:0000256" key="2">
    <source>
        <dbReference type="ARBA" id="ARBA00022723"/>
    </source>
</evidence>
<dbReference type="FunFam" id="2.60.40.420:FF:000003">
    <property type="entry name" value="Blue copper"/>
    <property type="match status" value="1"/>
</dbReference>
<dbReference type="PROSITE" id="PS51485">
    <property type="entry name" value="PHYTOCYANIN"/>
    <property type="match status" value="1"/>
</dbReference>
<dbReference type="EnsemblPlants" id="AES76515">
    <property type="protein sequence ID" value="AES76515"/>
    <property type="gene ID" value="MTR_6g080660"/>
</dbReference>
<dbReference type="Proteomes" id="UP000265566">
    <property type="component" value="Chromosome 6"/>
</dbReference>
<keyword evidence="7" id="KW-0472">Membrane</keyword>
<dbReference type="InterPro" id="IPR008972">
    <property type="entry name" value="Cupredoxin"/>
</dbReference>
<reference evidence="10 13" key="2">
    <citation type="journal article" date="2014" name="BMC Genomics">
        <title>An improved genome release (version Mt4.0) for the model legume Medicago truncatula.</title>
        <authorList>
            <person name="Tang H."/>
            <person name="Krishnakumar V."/>
            <person name="Bidwell S."/>
            <person name="Rosen B."/>
            <person name="Chan A."/>
            <person name="Zhou S."/>
            <person name="Gentzbittel L."/>
            <person name="Childs K.L."/>
            <person name="Yandell M."/>
            <person name="Gundlach H."/>
            <person name="Mayer K.F."/>
            <person name="Schwartz D.C."/>
            <person name="Town C.D."/>
        </authorList>
    </citation>
    <scope>GENOME REANNOTATION</scope>
    <source>
        <strain evidence="12 13">cv. Jemalong A17</strain>
    </source>
</reference>
<keyword evidence="7" id="KW-0812">Transmembrane</keyword>
<evidence type="ECO:0000313" key="13">
    <source>
        <dbReference type="Proteomes" id="UP000002051"/>
    </source>
</evidence>
<dbReference type="InterPro" id="IPR003245">
    <property type="entry name" value="Phytocyanin_dom"/>
</dbReference>
<feature type="domain" description="Phytocyanin" evidence="9">
    <location>
        <begin position="26"/>
        <end position="124"/>
    </location>
</feature>
<organism evidence="10 13">
    <name type="scientific">Medicago truncatula</name>
    <name type="common">Barrel medic</name>
    <name type="synonym">Medicago tribuloides</name>
    <dbReference type="NCBI Taxonomy" id="3880"/>
    <lineage>
        <taxon>Eukaryota</taxon>
        <taxon>Viridiplantae</taxon>
        <taxon>Streptophyta</taxon>
        <taxon>Embryophyta</taxon>
        <taxon>Tracheophyta</taxon>
        <taxon>Spermatophyta</taxon>
        <taxon>Magnoliopsida</taxon>
        <taxon>eudicotyledons</taxon>
        <taxon>Gunneridae</taxon>
        <taxon>Pentapetalae</taxon>
        <taxon>rosids</taxon>
        <taxon>fabids</taxon>
        <taxon>Fabales</taxon>
        <taxon>Fabaceae</taxon>
        <taxon>Papilionoideae</taxon>
        <taxon>50 kb inversion clade</taxon>
        <taxon>NPAAA clade</taxon>
        <taxon>Hologalegina</taxon>
        <taxon>IRL clade</taxon>
        <taxon>Trifolieae</taxon>
        <taxon>Medicago</taxon>
    </lineage>
</organism>
<dbReference type="PaxDb" id="3880-AES76515"/>
<reference evidence="11" key="4">
    <citation type="journal article" date="2018" name="Nat. Plants">
        <title>Whole-genome landscape of Medicago truncatula symbiotic genes.</title>
        <authorList>
            <person name="Pecrix Y."/>
            <person name="Gamas P."/>
            <person name="Carrere S."/>
        </authorList>
    </citation>
    <scope>NUCLEOTIDE SEQUENCE</scope>
    <source>
        <tissue evidence="11">Leaves</tissue>
    </source>
</reference>
<evidence type="ECO:0000313" key="11">
    <source>
        <dbReference type="EMBL" id="RHN52525.1"/>
    </source>
</evidence>
<keyword evidence="5" id="KW-0325">Glycoprotein</keyword>
<evidence type="ECO:0000313" key="12">
    <source>
        <dbReference type="EnsemblPlants" id="AES76515"/>
    </source>
</evidence>
<evidence type="ECO:0000256" key="3">
    <source>
        <dbReference type="ARBA" id="ARBA00022982"/>
    </source>
</evidence>
<feature type="compositionally biased region" description="Pro residues" evidence="6">
    <location>
        <begin position="132"/>
        <end position="166"/>
    </location>
</feature>
<dbReference type="Pfam" id="PF02298">
    <property type="entry name" value="Cu_bind_like"/>
    <property type="match status" value="1"/>
</dbReference>
<feature type="chain" id="PRO_5014573715" evidence="8">
    <location>
        <begin position="26"/>
        <end position="210"/>
    </location>
</feature>
<dbReference type="Proteomes" id="UP000002051">
    <property type="component" value="Chromosome 6"/>
</dbReference>
<dbReference type="STRING" id="3880.G7KLP5"/>
<dbReference type="PANTHER" id="PTHR33021">
    <property type="entry name" value="BLUE COPPER PROTEIN"/>
    <property type="match status" value="1"/>
</dbReference>
<dbReference type="OrthoDB" id="1903230at2759"/>
<reference evidence="10 13" key="1">
    <citation type="journal article" date="2011" name="Nature">
        <title>The Medicago genome provides insight into the evolution of rhizobial symbioses.</title>
        <authorList>
            <person name="Young N.D."/>
            <person name="Debelle F."/>
            <person name="Oldroyd G.E."/>
            <person name="Geurts R."/>
            <person name="Cannon S.B."/>
            <person name="Udvardi M.K."/>
            <person name="Benedito V.A."/>
            <person name="Mayer K.F."/>
            <person name="Gouzy J."/>
            <person name="Schoof H."/>
            <person name="Van de Peer Y."/>
            <person name="Proost S."/>
            <person name="Cook D.R."/>
            <person name="Meyers B.C."/>
            <person name="Spannagl M."/>
            <person name="Cheung F."/>
            <person name="De Mita S."/>
            <person name="Krishnakumar V."/>
            <person name="Gundlach H."/>
            <person name="Zhou S."/>
            <person name="Mudge J."/>
            <person name="Bharti A.K."/>
            <person name="Murray J.D."/>
            <person name="Naoumkina M.A."/>
            <person name="Rosen B."/>
            <person name="Silverstein K.A."/>
            <person name="Tang H."/>
            <person name="Rombauts S."/>
            <person name="Zhao P.X."/>
            <person name="Zhou P."/>
            <person name="Barbe V."/>
            <person name="Bardou P."/>
            <person name="Bechner M."/>
            <person name="Bellec A."/>
            <person name="Berger A."/>
            <person name="Berges H."/>
            <person name="Bidwell S."/>
            <person name="Bisseling T."/>
            <person name="Choisne N."/>
            <person name="Couloux A."/>
            <person name="Denny R."/>
            <person name="Deshpande S."/>
            <person name="Dai X."/>
            <person name="Doyle J.J."/>
            <person name="Dudez A.M."/>
            <person name="Farmer A.D."/>
            <person name="Fouteau S."/>
            <person name="Franken C."/>
            <person name="Gibelin C."/>
            <person name="Gish J."/>
            <person name="Goldstein S."/>
            <person name="Gonzalez A.J."/>
            <person name="Green P.J."/>
            <person name="Hallab A."/>
            <person name="Hartog M."/>
            <person name="Hua A."/>
            <person name="Humphray S.J."/>
            <person name="Jeong D.H."/>
            <person name="Jing Y."/>
            <person name="Jocker A."/>
            <person name="Kenton S.M."/>
            <person name="Kim D.J."/>
            <person name="Klee K."/>
            <person name="Lai H."/>
            <person name="Lang C."/>
            <person name="Lin S."/>
            <person name="Macmil S.L."/>
            <person name="Magdelenat G."/>
            <person name="Matthews L."/>
            <person name="McCorrison J."/>
            <person name="Monaghan E.L."/>
            <person name="Mun J.H."/>
            <person name="Najar F.Z."/>
            <person name="Nicholson C."/>
            <person name="Noirot C."/>
            <person name="O'Bleness M."/>
            <person name="Paule C.R."/>
            <person name="Poulain J."/>
            <person name="Prion F."/>
            <person name="Qin B."/>
            <person name="Qu C."/>
            <person name="Retzel E.F."/>
            <person name="Riddle C."/>
            <person name="Sallet E."/>
            <person name="Samain S."/>
            <person name="Samson N."/>
            <person name="Sanders I."/>
            <person name="Saurat O."/>
            <person name="Scarpelli C."/>
            <person name="Schiex T."/>
            <person name="Segurens B."/>
            <person name="Severin A.J."/>
            <person name="Sherrier D.J."/>
            <person name="Shi R."/>
            <person name="Sims S."/>
            <person name="Singer S.R."/>
            <person name="Sinharoy S."/>
            <person name="Sterck L."/>
            <person name="Viollet A."/>
            <person name="Wang B.B."/>
            <person name="Wang K."/>
            <person name="Wang M."/>
            <person name="Wang X."/>
            <person name="Warfsmann J."/>
            <person name="Weissenbach J."/>
            <person name="White D.D."/>
            <person name="White J.D."/>
            <person name="Wiley G.B."/>
            <person name="Wincker P."/>
            <person name="Xing Y."/>
            <person name="Yang L."/>
            <person name="Yao Z."/>
            <person name="Ying F."/>
            <person name="Zhai J."/>
            <person name="Zhou L."/>
            <person name="Zuber A."/>
            <person name="Denarie J."/>
            <person name="Dixon R.A."/>
            <person name="May G.D."/>
            <person name="Schwartz D.C."/>
            <person name="Rogers J."/>
            <person name="Quetier F."/>
            <person name="Town C.D."/>
            <person name="Roe B.A."/>
        </authorList>
    </citation>
    <scope>NUCLEOTIDE SEQUENCE [LARGE SCALE GENOMIC DNA]</scope>
    <source>
        <strain evidence="10">A17</strain>
        <strain evidence="12 13">cv. Jemalong A17</strain>
    </source>
</reference>
<evidence type="ECO:0000256" key="4">
    <source>
        <dbReference type="ARBA" id="ARBA00023008"/>
    </source>
</evidence>
<dbReference type="eggNOG" id="ENOG502S1GK">
    <property type="taxonomic scope" value="Eukaryota"/>
</dbReference>
<feature type="transmembrane region" description="Helical" evidence="7">
    <location>
        <begin position="184"/>
        <end position="206"/>
    </location>
</feature>
<keyword evidence="1" id="KW-0813">Transport</keyword>
<feature type="region of interest" description="Disordered" evidence="6">
    <location>
        <begin position="125"/>
        <end position="172"/>
    </location>
</feature>
<dbReference type="Gramene" id="rna37213">
    <property type="protein sequence ID" value="RHN52525.1"/>
    <property type="gene ID" value="gene37213"/>
</dbReference>
<keyword evidence="3" id="KW-0249">Electron transport</keyword>
<evidence type="ECO:0000256" key="5">
    <source>
        <dbReference type="ARBA" id="ARBA00023180"/>
    </source>
</evidence>
<keyword evidence="8" id="KW-0732">Signal</keyword>
<dbReference type="OMA" id="WATHATF"/>
<dbReference type="EMBL" id="CM001222">
    <property type="protein sequence ID" value="AES76515.1"/>
    <property type="molecule type" value="Genomic_DNA"/>
</dbReference>
<accession>G7KLP5</accession>
<dbReference type="KEGG" id="mtr:11415081"/>
<dbReference type="GO" id="GO:0009055">
    <property type="term" value="F:electron transfer activity"/>
    <property type="evidence" value="ECO:0007669"/>
    <property type="project" value="InterPro"/>
</dbReference>
<dbReference type="AlphaFoldDB" id="G7KLP5"/>
<keyword evidence="4" id="KW-0186">Copper</keyword>
<gene>
    <name evidence="12" type="primary">11415081</name>
    <name evidence="10" type="ordered locus">MTR_6g080660</name>
    <name evidence="11" type="ORF">MtrunA17_Chr6g0481491</name>
</gene>
<evidence type="ECO:0000313" key="10">
    <source>
        <dbReference type="EMBL" id="AES76515.1"/>
    </source>
</evidence>
<dbReference type="SUPFAM" id="SSF49503">
    <property type="entry name" value="Cupredoxins"/>
    <property type="match status" value="1"/>
</dbReference>
<keyword evidence="13" id="KW-1185">Reference proteome</keyword>
<dbReference type="PANTHER" id="PTHR33021:SF499">
    <property type="entry name" value="OS12G0150500 PROTEIN"/>
    <property type="match status" value="1"/>
</dbReference>
<proteinExistence type="predicted"/>
<evidence type="ECO:0000256" key="7">
    <source>
        <dbReference type="SAM" id="Phobius"/>
    </source>
</evidence>
<dbReference type="GO" id="GO:0005886">
    <property type="term" value="C:plasma membrane"/>
    <property type="evidence" value="ECO:0000318"/>
    <property type="project" value="GO_Central"/>
</dbReference>
<reference evidence="12" key="3">
    <citation type="submission" date="2015-04" db="UniProtKB">
        <authorList>
            <consortium name="EnsemblPlants"/>
        </authorList>
    </citation>
    <scope>IDENTIFICATION</scope>
    <source>
        <strain evidence="12">cv. Jemalong A17</strain>
    </source>
</reference>
<evidence type="ECO:0000256" key="6">
    <source>
        <dbReference type="SAM" id="MobiDB-lite"/>
    </source>
</evidence>
<evidence type="ECO:0000256" key="8">
    <source>
        <dbReference type="SAM" id="SignalP"/>
    </source>
</evidence>
<keyword evidence="2" id="KW-0479">Metal-binding</keyword>
<dbReference type="InterPro" id="IPR039391">
    <property type="entry name" value="Phytocyanin-like"/>
</dbReference>
<dbReference type="EMBL" id="PSQE01000006">
    <property type="protein sequence ID" value="RHN52525.1"/>
    <property type="molecule type" value="Genomic_DNA"/>
</dbReference>
<sequence>MRPVWAVKAMFVVVLASILFRCVCGGNHTVGGASAWDLESNMQDWASTESFNVGDDLVFTYTPLYDVIEVNQQGYNTCTIANAISTHNTGETVIHLTESGTRYFVCGRMGHCQQGLKLEVKVQAQSNNTGTSPPPSSAPRPHSPPSPPNGDSPPSPPHSDSPPSPPDAHAKAPCDCSCADEGRLGVPLITLVIILAFAWSSFFVHLSAIN</sequence>
<protein>
    <submittedName>
        <fullName evidence="10">Plastocyanin-like domain protein</fullName>
    </submittedName>
    <submittedName>
        <fullName evidence="11">Putative cupredoxin</fullName>
    </submittedName>
</protein>
<evidence type="ECO:0000256" key="1">
    <source>
        <dbReference type="ARBA" id="ARBA00022448"/>
    </source>
</evidence>
<dbReference type="HOGENOM" id="CLU_058719_2_3_1"/>
<dbReference type="GO" id="GO:0046872">
    <property type="term" value="F:metal ion binding"/>
    <property type="evidence" value="ECO:0007669"/>
    <property type="project" value="UniProtKB-KW"/>
</dbReference>